<sequence>MQSFASASEVHTLSPEFSSGVVDHETGLVYMNARYYNPTSGAFTSPDPLFIAAPDICEERYKECNLYSYVANDPVNSMDPTGLARQSVRRRSVRSLTAEQTRSSLSQAGVRGTLTSRMAGGFRLFRQTAMSTLARRFGVGSYAHQRIIGSSIINRGRSGAPIRVEVDHTPTVGAQLPGGSSMRRRMHLRVASAPSMALPRQVHRLHPTTSGGSNYDRGVMAGQERRHIRAGNYYQAMRLHFQGYQNTRVNWPRYGTNVHQGMAQNAVNAVRRARRLGLISSAEERTLIGLANQTSR</sequence>
<protein>
    <submittedName>
        <fullName evidence="1">RHS repeat-associated core domain-containing protein</fullName>
    </submittedName>
</protein>
<dbReference type="RefSeq" id="WP_132318820.1">
    <property type="nucleotide sequence ID" value="NZ_FWZT01000008.1"/>
</dbReference>
<dbReference type="EMBL" id="FWZT01000008">
    <property type="protein sequence ID" value="SMF26795.1"/>
    <property type="molecule type" value="Genomic_DNA"/>
</dbReference>
<evidence type="ECO:0000313" key="1">
    <source>
        <dbReference type="EMBL" id="SMF26795.1"/>
    </source>
</evidence>
<evidence type="ECO:0000313" key="2">
    <source>
        <dbReference type="Proteomes" id="UP000192907"/>
    </source>
</evidence>
<gene>
    <name evidence="1" type="ORF">SAMN06296036_108167</name>
</gene>
<dbReference type="PANTHER" id="PTHR32305">
    <property type="match status" value="1"/>
</dbReference>
<dbReference type="OrthoDB" id="5298493at2"/>
<dbReference type="Proteomes" id="UP000192907">
    <property type="component" value="Unassembled WGS sequence"/>
</dbReference>
<dbReference type="STRING" id="1513793.SAMN06296036_108167"/>
<proteinExistence type="predicted"/>
<dbReference type="AlphaFoldDB" id="A0A1Y6BXV0"/>
<organism evidence="1 2">
    <name type="scientific">Pseudobacteriovorax antillogorgiicola</name>
    <dbReference type="NCBI Taxonomy" id="1513793"/>
    <lineage>
        <taxon>Bacteria</taxon>
        <taxon>Pseudomonadati</taxon>
        <taxon>Bdellovibrionota</taxon>
        <taxon>Oligoflexia</taxon>
        <taxon>Oligoflexales</taxon>
        <taxon>Pseudobacteriovoracaceae</taxon>
        <taxon>Pseudobacteriovorax</taxon>
    </lineage>
</organism>
<reference evidence="2" key="1">
    <citation type="submission" date="2017-04" db="EMBL/GenBank/DDBJ databases">
        <authorList>
            <person name="Varghese N."/>
            <person name="Submissions S."/>
        </authorList>
    </citation>
    <scope>NUCLEOTIDE SEQUENCE [LARGE SCALE GENOMIC DNA]</scope>
    <source>
        <strain evidence="2">RKEM611</strain>
    </source>
</reference>
<keyword evidence="2" id="KW-1185">Reference proteome</keyword>
<accession>A0A1Y6BXV0</accession>
<dbReference type="PANTHER" id="PTHR32305:SF15">
    <property type="entry name" value="PROTEIN RHSA-RELATED"/>
    <property type="match status" value="1"/>
</dbReference>
<dbReference type="NCBIfam" id="TIGR03696">
    <property type="entry name" value="Rhs_assc_core"/>
    <property type="match status" value="1"/>
</dbReference>
<dbReference type="InterPro" id="IPR050708">
    <property type="entry name" value="T6SS_VgrG/RHS"/>
</dbReference>
<dbReference type="Gene3D" id="2.180.10.10">
    <property type="entry name" value="RHS repeat-associated core"/>
    <property type="match status" value="1"/>
</dbReference>
<dbReference type="InterPro" id="IPR022385">
    <property type="entry name" value="Rhs_assc_core"/>
</dbReference>
<name>A0A1Y6BXV0_9BACT</name>